<organism evidence="1">
    <name type="scientific">Arundo donax</name>
    <name type="common">Giant reed</name>
    <name type="synonym">Donax arundinaceus</name>
    <dbReference type="NCBI Taxonomy" id="35708"/>
    <lineage>
        <taxon>Eukaryota</taxon>
        <taxon>Viridiplantae</taxon>
        <taxon>Streptophyta</taxon>
        <taxon>Embryophyta</taxon>
        <taxon>Tracheophyta</taxon>
        <taxon>Spermatophyta</taxon>
        <taxon>Magnoliopsida</taxon>
        <taxon>Liliopsida</taxon>
        <taxon>Poales</taxon>
        <taxon>Poaceae</taxon>
        <taxon>PACMAD clade</taxon>
        <taxon>Arundinoideae</taxon>
        <taxon>Arundineae</taxon>
        <taxon>Arundo</taxon>
    </lineage>
</organism>
<protein>
    <submittedName>
        <fullName evidence="1">Uncharacterized protein</fullName>
    </submittedName>
</protein>
<sequence length="71" mass="7922">MLHLCSHTWHTYRSVQFPGLGCQEIHPSAASRLPAVPNPLCNNLALLPLLALQRTVLVPLMDGRWRSTPQP</sequence>
<proteinExistence type="predicted"/>
<dbReference type="EMBL" id="GBRH01245447">
    <property type="protein sequence ID" value="JAD52448.1"/>
    <property type="molecule type" value="Transcribed_RNA"/>
</dbReference>
<reference evidence="1" key="2">
    <citation type="journal article" date="2015" name="Data Brief">
        <title>Shoot transcriptome of the giant reed, Arundo donax.</title>
        <authorList>
            <person name="Barrero R.A."/>
            <person name="Guerrero F.D."/>
            <person name="Moolhuijzen P."/>
            <person name="Goolsby J.A."/>
            <person name="Tidwell J."/>
            <person name="Bellgard S.E."/>
            <person name="Bellgard M.I."/>
        </authorList>
    </citation>
    <scope>NUCLEOTIDE SEQUENCE</scope>
    <source>
        <tissue evidence="1">Shoot tissue taken approximately 20 cm above the soil surface</tissue>
    </source>
</reference>
<reference evidence="1" key="1">
    <citation type="submission" date="2014-09" db="EMBL/GenBank/DDBJ databases">
        <authorList>
            <person name="Magalhaes I.L.F."/>
            <person name="Oliveira U."/>
            <person name="Santos F.R."/>
            <person name="Vidigal T.H.D.A."/>
            <person name="Brescovit A.D."/>
            <person name="Santos A.J."/>
        </authorList>
    </citation>
    <scope>NUCLEOTIDE SEQUENCE</scope>
    <source>
        <tissue evidence="1">Shoot tissue taken approximately 20 cm above the soil surface</tissue>
    </source>
</reference>
<name>A0A0A9ARE8_ARUDO</name>
<accession>A0A0A9ARE8</accession>
<dbReference type="AlphaFoldDB" id="A0A0A9ARE8"/>
<evidence type="ECO:0000313" key="1">
    <source>
        <dbReference type="EMBL" id="JAD52448.1"/>
    </source>
</evidence>